<sequence>VMGVLNQAFDVLVLRYGVQKRIYCNALALRSHHFQKVGKKPELTLVWEPEDMEQEPARQGILPGGGPHYRQVSRGFQRPKEGPGVLLQGWRQSCASTSGPAVLVPSRPGSAQVITIFSLVEVVLQAESTALKYSAILKRPGTQGHLGPEKEEEEEEESDGEPEDSSTS</sequence>
<evidence type="ECO:0000313" key="3">
    <source>
        <dbReference type="EMBL" id="PNJ35170.1"/>
    </source>
</evidence>
<dbReference type="AlphaFoldDB" id="A0A2J8TQ84"/>
<accession>A0A2J8TQ84</accession>
<dbReference type="Gene3D" id="2.40.50.140">
    <property type="entry name" value="Nucleic acid-binding proteins"/>
    <property type="match status" value="2"/>
</dbReference>
<reference evidence="3" key="1">
    <citation type="submission" date="2017-12" db="EMBL/GenBank/DDBJ databases">
        <title>High-resolution comparative analysis of great ape genomes.</title>
        <authorList>
            <person name="Pollen A."/>
            <person name="Hastie A."/>
            <person name="Hormozdiari F."/>
            <person name="Dougherty M."/>
            <person name="Liu R."/>
            <person name="Chaisson M."/>
            <person name="Hoppe E."/>
            <person name="Hill C."/>
            <person name="Pang A."/>
            <person name="Hillier L."/>
            <person name="Baker C."/>
            <person name="Armstrong J."/>
            <person name="Shendure J."/>
            <person name="Paten B."/>
            <person name="Wilson R."/>
            <person name="Chao H."/>
            <person name="Schneider V."/>
            <person name="Ventura M."/>
            <person name="Kronenberg Z."/>
            <person name="Murali S."/>
            <person name="Gordon D."/>
            <person name="Cantsilieris S."/>
            <person name="Munson K."/>
            <person name="Nelson B."/>
            <person name="Raja A."/>
            <person name="Underwood J."/>
            <person name="Diekhans M."/>
            <person name="Fiddes I."/>
            <person name="Haussler D."/>
            <person name="Eichler E."/>
        </authorList>
    </citation>
    <scope>NUCLEOTIDE SEQUENCE [LARGE SCALE GENOMIC DNA]</scope>
    <source>
        <strain evidence="3">Susie</strain>
    </source>
</reference>
<dbReference type="InterPro" id="IPR041093">
    <property type="entry name" value="Dis3l2-like_C"/>
</dbReference>
<feature type="domain" description="DIS3L2 C-terminal" evidence="2">
    <location>
        <begin position="1"/>
        <end position="58"/>
    </location>
</feature>
<organism evidence="3">
    <name type="scientific">Pongo abelii</name>
    <name type="common">Sumatran orangutan</name>
    <name type="synonym">Pongo pygmaeus abelii</name>
    <dbReference type="NCBI Taxonomy" id="9601"/>
    <lineage>
        <taxon>Eukaryota</taxon>
        <taxon>Metazoa</taxon>
        <taxon>Chordata</taxon>
        <taxon>Craniata</taxon>
        <taxon>Vertebrata</taxon>
        <taxon>Euteleostomi</taxon>
        <taxon>Mammalia</taxon>
        <taxon>Eutheria</taxon>
        <taxon>Euarchontoglires</taxon>
        <taxon>Primates</taxon>
        <taxon>Haplorrhini</taxon>
        <taxon>Catarrhini</taxon>
        <taxon>Hominidae</taxon>
        <taxon>Pongo</taxon>
    </lineage>
</organism>
<dbReference type="Pfam" id="PF17877">
    <property type="entry name" value="Dis3l2_C_term"/>
    <property type="match status" value="1"/>
</dbReference>
<protein>
    <submittedName>
        <fullName evidence="3">DIS3L2 isoform 7</fullName>
    </submittedName>
</protein>
<feature type="non-terminal residue" evidence="3">
    <location>
        <position position="1"/>
    </location>
</feature>
<feature type="region of interest" description="Disordered" evidence="1">
    <location>
        <begin position="58"/>
        <end position="77"/>
    </location>
</feature>
<proteinExistence type="predicted"/>
<dbReference type="InterPro" id="IPR012340">
    <property type="entry name" value="NA-bd_OB-fold"/>
</dbReference>
<feature type="compositionally biased region" description="Acidic residues" evidence="1">
    <location>
        <begin position="150"/>
        <end position="168"/>
    </location>
</feature>
<gene>
    <name evidence="3" type="ORF">CR201_G0033201</name>
</gene>
<comment type="caution">
    <text evidence="3">The sequence shown here is derived from an EMBL/GenBank/DDBJ whole genome shotgun (WGS) entry which is preliminary data.</text>
</comment>
<dbReference type="EMBL" id="NDHI03003487">
    <property type="protein sequence ID" value="PNJ35170.1"/>
    <property type="molecule type" value="Genomic_DNA"/>
</dbReference>
<feature type="region of interest" description="Disordered" evidence="1">
    <location>
        <begin position="138"/>
        <end position="168"/>
    </location>
</feature>
<name>A0A2J8TQ84_PONAB</name>
<evidence type="ECO:0000259" key="2">
    <source>
        <dbReference type="Pfam" id="PF17877"/>
    </source>
</evidence>
<evidence type="ECO:0000256" key="1">
    <source>
        <dbReference type="SAM" id="MobiDB-lite"/>
    </source>
</evidence>